<sequence>MANNQNGAWFERKDNVLIGKELAFPESCFNVGEIIIEIFRSKPDIIGQIEATTGNVRTYKEMWENSIKCAIWLRKEGIKAGDTVAVCSGCYFDVYAPVFACFYIGAVCAVEYHQLPIRSCKHFLSSTTPKIIFLHENAVNVFTDARNELNTTFRTVTFEGGFNEILSMRTPSSEMERFRCETIENPKEVALLIPTSGSTGLPKTAELSHLALRTLINSAYATGGGESSNRIHLCAATVRWITYFFDTLSSLRRYATRIVADDGKDAKYYCDIINKYKVESYTTDSNVLRQIYKFGLVDDLRGTSLKTILFGGSPFSRQVHEKLTQQLPGIDILQVYGSTDVGNCATKQLRGCKYGSCGYVCRGVRIKVVCTRTGNALGPNEQGEICVKTTSQMNGYRNNREASAKAIDADGWVHMGDIGYYDEDGEFYIVGRFTEFIKYKDCCLSVPEIEAILDTHPAVYKSAVISIPSEIEGELPVALVIKLPNKQVTERELISYFATNAPEFYTLEHVKFVDDFPYTATRKVKKNQLKRMFIDGLI</sequence>
<dbReference type="Gene3D" id="3.30.300.30">
    <property type="match status" value="1"/>
</dbReference>
<keyword evidence="4" id="KW-0576">Peroxisome</keyword>
<evidence type="ECO:0000256" key="3">
    <source>
        <dbReference type="ARBA" id="ARBA00022598"/>
    </source>
</evidence>
<comment type="caution">
    <text evidence="7">The sequence shown here is derived from an EMBL/GenBank/DDBJ whole genome shotgun (WGS) entry which is preliminary data.</text>
</comment>
<dbReference type="InterPro" id="IPR042099">
    <property type="entry name" value="ANL_N_sf"/>
</dbReference>
<evidence type="ECO:0000259" key="5">
    <source>
        <dbReference type="Pfam" id="PF00501"/>
    </source>
</evidence>
<keyword evidence="8" id="KW-1185">Reference proteome</keyword>
<dbReference type="SUPFAM" id="SSF56801">
    <property type="entry name" value="Acetyl-CoA synthetase-like"/>
    <property type="match status" value="1"/>
</dbReference>
<evidence type="ECO:0000256" key="1">
    <source>
        <dbReference type="ARBA" id="ARBA00004275"/>
    </source>
</evidence>
<evidence type="ECO:0000256" key="2">
    <source>
        <dbReference type="ARBA" id="ARBA00006432"/>
    </source>
</evidence>
<evidence type="ECO:0000313" key="7">
    <source>
        <dbReference type="EMBL" id="CAL7951232.1"/>
    </source>
</evidence>
<dbReference type="Gene3D" id="3.40.50.12780">
    <property type="entry name" value="N-terminal domain of ligase-like"/>
    <property type="match status" value="1"/>
</dbReference>
<dbReference type="PANTHER" id="PTHR24096:SF149">
    <property type="entry name" value="AMP-BINDING DOMAIN-CONTAINING PROTEIN-RELATED"/>
    <property type="match status" value="1"/>
</dbReference>
<dbReference type="Pfam" id="PF00501">
    <property type="entry name" value="AMP-binding"/>
    <property type="match status" value="1"/>
</dbReference>
<comment type="subcellular location">
    <subcellularLocation>
        <location evidence="1">Peroxisome</location>
    </subcellularLocation>
</comment>
<protein>
    <submittedName>
        <fullName evidence="7">Uncharacterized protein</fullName>
    </submittedName>
</protein>
<accession>A0ABP1PFZ2</accession>
<evidence type="ECO:0000256" key="4">
    <source>
        <dbReference type="ARBA" id="ARBA00023140"/>
    </source>
</evidence>
<dbReference type="InterPro" id="IPR020845">
    <property type="entry name" value="AMP-binding_CS"/>
</dbReference>
<keyword evidence="3" id="KW-0436">Ligase</keyword>
<dbReference type="EMBL" id="CAXAJV020001300">
    <property type="protein sequence ID" value="CAL7951232.1"/>
    <property type="molecule type" value="Genomic_DNA"/>
</dbReference>
<reference evidence="7 8" key="1">
    <citation type="submission" date="2024-08" db="EMBL/GenBank/DDBJ databases">
        <authorList>
            <person name="Will J Nash"/>
            <person name="Angela Man"/>
            <person name="Seanna McTaggart"/>
            <person name="Kendall Baker"/>
            <person name="Tom Barker"/>
            <person name="Leah Catchpole"/>
            <person name="Alex Durrant"/>
            <person name="Karim Gharbi"/>
            <person name="Naomi Irish"/>
            <person name="Gemy Kaithakottil"/>
            <person name="Debby Ku"/>
            <person name="Aaliyah Providence"/>
            <person name="Felix Shaw"/>
            <person name="David Swarbreck"/>
            <person name="Chris Watkins"/>
            <person name="Ann M. McCartney"/>
            <person name="Giulio Formenti"/>
            <person name="Alice Mouton"/>
            <person name="Noel Vella"/>
            <person name="Bjorn M von Reumont"/>
            <person name="Adriana Vella"/>
            <person name="Wilfried Haerty"/>
        </authorList>
    </citation>
    <scope>NUCLEOTIDE SEQUENCE [LARGE SCALE GENOMIC DNA]</scope>
</reference>
<evidence type="ECO:0000313" key="8">
    <source>
        <dbReference type="Proteomes" id="UP001642520"/>
    </source>
</evidence>
<proteinExistence type="inferred from homology"/>
<dbReference type="Pfam" id="PF13193">
    <property type="entry name" value="AMP-binding_C"/>
    <property type="match status" value="1"/>
</dbReference>
<evidence type="ECO:0000259" key="6">
    <source>
        <dbReference type="Pfam" id="PF13193"/>
    </source>
</evidence>
<organism evidence="7 8">
    <name type="scientific">Xylocopa violacea</name>
    <name type="common">Violet carpenter bee</name>
    <name type="synonym">Apis violacea</name>
    <dbReference type="NCBI Taxonomy" id="135666"/>
    <lineage>
        <taxon>Eukaryota</taxon>
        <taxon>Metazoa</taxon>
        <taxon>Ecdysozoa</taxon>
        <taxon>Arthropoda</taxon>
        <taxon>Hexapoda</taxon>
        <taxon>Insecta</taxon>
        <taxon>Pterygota</taxon>
        <taxon>Neoptera</taxon>
        <taxon>Endopterygota</taxon>
        <taxon>Hymenoptera</taxon>
        <taxon>Apocrita</taxon>
        <taxon>Aculeata</taxon>
        <taxon>Apoidea</taxon>
        <taxon>Anthophila</taxon>
        <taxon>Apidae</taxon>
        <taxon>Xylocopa</taxon>
        <taxon>Xylocopa</taxon>
    </lineage>
</organism>
<dbReference type="InterPro" id="IPR000873">
    <property type="entry name" value="AMP-dep_synth/lig_dom"/>
</dbReference>
<dbReference type="PANTHER" id="PTHR24096">
    <property type="entry name" value="LONG-CHAIN-FATTY-ACID--COA LIGASE"/>
    <property type="match status" value="1"/>
</dbReference>
<feature type="domain" description="AMP-binding enzyme C-terminal" evidence="6">
    <location>
        <begin position="448"/>
        <end position="523"/>
    </location>
</feature>
<comment type="similarity">
    <text evidence="2">Belongs to the ATP-dependent AMP-binding enzyme family.</text>
</comment>
<dbReference type="InterPro" id="IPR025110">
    <property type="entry name" value="AMP-bd_C"/>
</dbReference>
<dbReference type="InterPro" id="IPR045851">
    <property type="entry name" value="AMP-bd_C_sf"/>
</dbReference>
<feature type="domain" description="AMP-dependent synthetase/ligase" evidence="5">
    <location>
        <begin position="53"/>
        <end position="396"/>
    </location>
</feature>
<dbReference type="PROSITE" id="PS00455">
    <property type="entry name" value="AMP_BINDING"/>
    <property type="match status" value="1"/>
</dbReference>
<name>A0ABP1PFZ2_XYLVO</name>
<dbReference type="Proteomes" id="UP001642520">
    <property type="component" value="Unassembled WGS sequence"/>
</dbReference>
<gene>
    <name evidence="7" type="ORF">XYLVIOL_LOCUS10430</name>
</gene>